<organism evidence="7 10">
    <name type="scientific">Mycobacterium noviomagense</name>
    <dbReference type="NCBI Taxonomy" id="459858"/>
    <lineage>
        <taxon>Bacteria</taxon>
        <taxon>Bacillati</taxon>
        <taxon>Actinomycetota</taxon>
        <taxon>Actinomycetes</taxon>
        <taxon>Mycobacteriales</taxon>
        <taxon>Mycobacteriaceae</taxon>
        <taxon>Mycobacterium</taxon>
    </lineage>
</organism>
<dbReference type="EMBL" id="MVIC01000014">
    <property type="protein sequence ID" value="ORB14983.1"/>
    <property type="molecule type" value="Genomic_DNA"/>
</dbReference>
<keyword evidence="2" id="KW-0805">Transcription regulation</keyword>
<evidence type="ECO:0000256" key="5">
    <source>
        <dbReference type="SAM" id="MobiDB-lite"/>
    </source>
</evidence>
<sequence>MALSSRMPELASFEILLAIAKTGSLGGAARELGLTQQAVSARLASMEAQIGVGLAVRTTRGSTLTPAGVLVAEWAARLVEVAREVDAGLGSLRAKSRQRIKVVASQTIAEQIMPHWLVSLQAAATRGGSTAPEVILTATNSENAIALVRDGTADLGFVENPFPPRGLGSCVVAHDELVVVVPPGHKWARRSRVVSAAELAQTPLVTREPRSGIRDSLTVALRRALGDDMRQAPPVLELTSAAAMRAAVLAGAGPAAMSRLAVADDLAVGRLCAITVPELSLRRQLRAIWVGGRTPPAGAIRELLSHIRTRTPTARKAGHQTRIGDPARFGDAQS</sequence>
<proteinExistence type="inferred from homology"/>
<dbReference type="AlphaFoldDB" id="A0A7I7PIU1"/>
<dbReference type="PROSITE" id="PS50931">
    <property type="entry name" value="HTH_LYSR"/>
    <property type="match status" value="1"/>
</dbReference>
<dbReference type="GO" id="GO:0000976">
    <property type="term" value="F:transcription cis-regulatory region binding"/>
    <property type="evidence" value="ECO:0007669"/>
    <property type="project" value="TreeGrafter"/>
</dbReference>
<dbReference type="InterPro" id="IPR000847">
    <property type="entry name" value="LysR_HTH_N"/>
</dbReference>
<feature type="domain" description="HTH lysR-type" evidence="6">
    <location>
        <begin position="8"/>
        <end position="65"/>
    </location>
</feature>
<dbReference type="InterPro" id="IPR036390">
    <property type="entry name" value="WH_DNA-bd_sf"/>
</dbReference>
<dbReference type="PANTHER" id="PTHR30126">
    <property type="entry name" value="HTH-TYPE TRANSCRIPTIONAL REGULATOR"/>
    <property type="match status" value="1"/>
</dbReference>
<dbReference type="Pfam" id="PF03466">
    <property type="entry name" value="LysR_substrate"/>
    <property type="match status" value="1"/>
</dbReference>
<dbReference type="OrthoDB" id="9808620at2"/>
<reference evidence="7 10" key="2">
    <citation type="journal article" date="2019" name="Emerg. Microbes Infect.">
        <title>Comprehensive subspecies identification of 175 nontuberculous mycobacteria species based on 7547 genomic profiles.</title>
        <authorList>
            <person name="Matsumoto Y."/>
            <person name="Kinjo T."/>
            <person name="Motooka D."/>
            <person name="Nabeya D."/>
            <person name="Jung N."/>
            <person name="Uechi K."/>
            <person name="Horii T."/>
            <person name="Iida T."/>
            <person name="Fujita J."/>
            <person name="Nakamura S."/>
        </authorList>
    </citation>
    <scope>NUCLEOTIDE SEQUENCE [LARGE SCALE GENOMIC DNA]</scope>
    <source>
        <strain evidence="7 10">JCM 16367</strain>
    </source>
</reference>
<reference evidence="8 9" key="1">
    <citation type="submission" date="2017-02" db="EMBL/GenBank/DDBJ databases">
        <title>The new phylogeny of genus Mycobacterium.</title>
        <authorList>
            <person name="Tortoli E."/>
            <person name="Trovato A."/>
            <person name="Cirillo D.M."/>
        </authorList>
    </citation>
    <scope>NUCLEOTIDE SEQUENCE [LARGE SCALE GENOMIC DNA]</scope>
    <source>
        <strain evidence="8 9">DSM 45145</strain>
    </source>
</reference>
<dbReference type="SUPFAM" id="SSF53850">
    <property type="entry name" value="Periplasmic binding protein-like II"/>
    <property type="match status" value="1"/>
</dbReference>
<dbReference type="Proteomes" id="UP000466894">
    <property type="component" value="Chromosome"/>
</dbReference>
<evidence type="ECO:0000256" key="3">
    <source>
        <dbReference type="ARBA" id="ARBA00023125"/>
    </source>
</evidence>
<evidence type="ECO:0000256" key="2">
    <source>
        <dbReference type="ARBA" id="ARBA00023015"/>
    </source>
</evidence>
<gene>
    <name evidence="8" type="ORF">BST37_09920</name>
    <name evidence="7" type="ORF">MNVI_38660</name>
</gene>
<evidence type="ECO:0000256" key="1">
    <source>
        <dbReference type="ARBA" id="ARBA00009437"/>
    </source>
</evidence>
<reference evidence="7" key="3">
    <citation type="submission" date="2020-02" db="EMBL/GenBank/DDBJ databases">
        <authorList>
            <person name="Matsumoto Y."/>
            <person name="Motooka D."/>
            <person name="Nakamura S."/>
        </authorList>
    </citation>
    <scope>NUCLEOTIDE SEQUENCE</scope>
    <source>
        <strain evidence="7">JCM 16367</strain>
    </source>
</reference>
<evidence type="ECO:0000259" key="6">
    <source>
        <dbReference type="PROSITE" id="PS50931"/>
    </source>
</evidence>
<dbReference type="Gene3D" id="3.40.190.10">
    <property type="entry name" value="Periplasmic binding protein-like II"/>
    <property type="match status" value="2"/>
</dbReference>
<evidence type="ECO:0000256" key="4">
    <source>
        <dbReference type="ARBA" id="ARBA00023163"/>
    </source>
</evidence>
<evidence type="ECO:0000313" key="8">
    <source>
        <dbReference type="EMBL" id="ORB14983.1"/>
    </source>
</evidence>
<dbReference type="KEGG" id="mnv:MNVI_38660"/>
<name>A0A7I7PIU1_9MYCO</name>
<evidence type="ECO:0000313" key="7">
    <source>
        <dbReference type="EMBL" id="BBY08548.1"/>
    </source>
</evidence>
<evidence type="ECO:0000313" key="9">
    <source>
        <dbReference type="Proteomes" id="UP000192374"/>
    </source>
</evidence>
<keyword evidence="9" id="KW-1185">Reference proteome</keyword>
<evidence type="ECO:0000313" key="10">
    <source>
        <dbReference type="Proteomes" id="UP000466894"/>
    </source>
</evidence>
<dbReference type="Gene3D" id="1.10.10.10">
    <property type="entry name" value="Winged helix-like DNA-binding domain superfamily/Winged helix DNA-binding domain"/>
    <property type="match status" value="1"/>
</dbReference>
<accession>A0A7I7PIU1</accession>
<keyword evidence="4" id="KW-0804">Transcription</keyword>
<dbReference type="Pfam" id="PF00126">
    <property type="entry name" value="HTH_1"/>
    <property type="match status" value="1"/>
</dbReference>
<dbReference type="Proteomes" id="UP000192374">
    <property type="component" value="Unassembled WGS sequence"/>
</dbReference>
<dbReference type="EMBL" id="AP022583">
    <property type="protein sequence ID" value="BBY08548.1"/>
    <property type="molecule type" value="Genomic_DNA"/>
</dbReference>
<comment type="similarity">
    <text evidence="1">Belongs to the LysR transcriptional regulatory family.</text>
</comment>
<dbReference type="SUPFAM" id="SSF46785">
    <property type="entry name" value="Winged helix' DNA-binding domain"/>
    <property type="match status" value="1"/>
</dbReference>
<keyword evidence="3" id="KW-0238">DNA-binding</keyword>
<dbReference type="InterPro" id="IPR036388">
    <property type="entry name" value="WH-like_DNA-bd_sf"/>
</dbReference>
<feature type="region of interest" description="Disordered" evidence="5">
    <location>
        <begin position="312"/>
        <end position="334"/>
    </location>
</feature>
<dbReference type="PANTHER" id="PTHR30126:SF39">
    <property type="entry name" value="HTH-TYPE TRANSCRIPTIONAL REGULATOR CYSL"/>
    <property type="match status" value="1"/>
</dbReference>
<dbReference type="GO" id="GO:0003700">
    <property type="term" value="F:DNA-binding transcription factor activity"/>
    <property type="evidence" value="ECO:0007669"/>
    <property type="project" value="InterPro"/>
</dbReference>
<dbReference type="InterPro" id="IPR005119">
    <property type="entry name" value="LysR_subst-bd"/>
</dbReference>
<protein>
    <submittedName>
        <fullName evidence="8">LysR family transcriptional regulator</fullName>
    </submittedName>
    <submittedName>
        <fullName evidence="7">Putative HTH-type transcriptional regulator</fullName>
    </submittedName>
</protein>